<dbReference type="InterPro" id="IPR043502">
    <property type="entry name" value="DNA/RNA_pol_sf"/>
</dbReference>
<name>C5KHR7_PERM5</name>
<dbReference type="PANTHER" id="PTHR19446">
    <property type="entry name" value="REVERSE TRANSCRIPTASES"/>
    <property type="match status" value="1"/>
</dbReference>
<protein>
    <recommendedName>
        <fullName evidence="1">Reverse transcriptase domain-containing protein</fullName>
    </recommendedName>
</protein>
<dbReference type="AlphaFoldDB" id="C5KHR7"/>
<sequence length="186" mass="20874">LGRIIGYSVANGVLPSTWKHSKVILLDKPNRDRKSVKSLRPISLCPSISKIAESYVRKDLRESMYSLSFAGRQHAYIEGKSSLEVVGSSVKWIASRRRWAILSLDFSNAFGEIGHDSIMSSLEKLRVADRTRKWIHRWLSQRTAEVHYGSEVVTRECFPGKGTPQGALLSPWIFVLGTESIGEATE</sequence>
<evidence type="ECO:0000313" key="3">
    <source>
        <dbReference type="Proteomes" id="UP000007800"/>
    </source>
</evidence>
<keyword evidence="3" id="KW-1185">Reference proteome</keyword>
<feature type="non-terminal residue" evidence="2">
    <location>
        <position position="1"/>
    </location>
</feature>
<feature type="domain" description="Reverse transcriptase" evidence="1">
    <location>
        <begin position="7"/>
        <end position="186"/>
    </location>
</feature>
<evidence type="ECO:0000313" key="2">
    <source>
        <dbReference type="EMBL" id="EER16129.1"/>
    </source>
</evidence>
<dbReference type="Proteomes" id="UP000007800">
    <property type="component" value="Unassembled WGS sequence"/>
</dbReference>
<gene>
    <name evidence="2" type="ORF">Pmar_PMAR003592</name>
</gene>
<dbReference type="InterPro" id="IPR000477">
    <property type="entry name" value="RT_dom"/>
</dbReference>
<accession>C5KHR7</accession>
<dbReference type="Pfam" id="PF00078">
    <property type="entry name" value="RVT_1"/>
    <property type="match status" value="1"/>
</dbReference>
<dbReference type="InParanoid" id="C5KHR7"/>
<dbReference type="PROSITE" id="PS50878">
    <property type="entry name" value="RT_POL"/>
    <property type="match status" value="1"/>
</dbReference>
<dbReference type="SUPFAM" id="SSF56672">
    <property type="entry name" value="DNA/RNA polymerases"/>
    <property type="match status" value="1"/>
</dbReference>
<organism evidence="3">
    <name type="scientific">Perkinsus marinus (strain ATCC 50983 / TXsc)</name>
    <dbReference type="NCBI Taxonomy" id="423536"/>
    <lineage>
        <taxon>Eukaryota</taxon>
        <taxon>Sar</taxon>
        <taxon>Alveolata</taxon>
        <taxon>Perkinsozoa</taxon>
        <taxon>Perkinsea</taxon>
        <taxon>Perkinsida</taxon>
        <taxon>Perkinsidae</taxon>
        <taxon>Perkinsus</taxon>
    </lineage>
</organism>
<feature type="non-terminal residue" evidence="2">
    <location>
        <position position="186"/>
    </location>
</feature>
<dbReference type="OrthoDB" id="412624at2759"/>
<proteinExistence type="predicted"/>
<dbReference type="OMA" id="WARDVHA"/>
<dbReference type="EMBL" id="GG673069">
    <property type="protein sequence ID" value="EER16129.1"/>
    <property type="molecule type" value="Genomic_DNA"/>
</dbReference>
<dbReference type="GeneID" id="9061191"/>
<evidence type="ECO:0000259" key="1">
    <source>
        <dbReference type="PROSITE" id="PS50878"/>
    </source>
</evidence>
<reference evidence="2 3" key="1">
    <citation type="submission" date="2008-07" db="EMBL/GenBank/DDBJ databases">
        <authorList>
            <person name="El-Sayed N."/>
            <person name="Caler E."/>
            <person name="Inman J."/>
            <person name="Amedeo P."/>
            <person name="Hass B."/>
            <person name="Wortman J."/>
        </authorList>
    </citation>
    <scope>NUCLEOTIDE SEQUENCE [LARGE SCALE GENOMIC DNA]</scope>
    <source>
        <strain evidence="3">ATCC 50983 / TXsc</strain>
    </source>
</reference>
<dbReference type="RefSeq" id="XP_002784333.1">
    <property type="nucleotide sequence ID" value="XM_002784287.1"/>
</dbReference>